<proteinExistence type="predicted"/>
<reference evidence="1 2" key="2">
    <citation type="journal article" date="2022" name="Mol. Ecol. Resour.">
        <title>The genomes of chicory, endive, great burdock and yacon provide insights into Asteraceae paleo-polyploidization history and plant inulin production.</title>
        <authorList>
            <person name="Fan W."/>
            <person name="Wang S."/>
            <person name="Wang H."/>
            <person name="Wang A."/>
            <person name="Jiang F."/>
            <person name="Liu H."/>
            <person name="Zhao H."/>
            <person name="Xu D."/>
            <person name="Zhang Y."/>
        </authorList>
    </citation>
    <scope>NUCLEOTIDE SEQUENCE [LARGE SCALE GENOMIC DNA]</scope>
    <source>
        <strain evidence="2">cv. Yunnan</strain>
        <tissue evidence="1">Leaves</tissue>
    </source>
</reference>
<dbReference type="Proteomes" id="UP001056120">
    <property type="component" value="Linkage Group LG08"/>
</dbReference>
<keyword evidence="2" id="KW-1185">Reference proteome</keyword>
<evidence type="ECO:0000313" key="2">
    <source>
        <dbReference type="Proteomes" id="UP001056120"/>
    </source>
</evidence>
<accession>A0ACB9INR6</accession>
<gene>
    <name evidence="1" type="ORF">L1987_25110</name>
</gene>
<organism evidence="1 2">
    <name type="scientific">Smallanthus sonchifolius</name>
    <dbReference type="NCBI Taxonomy" id="185202"/>
    <lineage>
        <taxon>Eukaryota</taxon>
        <taxon>Viridiplantae</taxon>
        <taxon>Streptophyta</taxon>
        <taxon>Embryophyta</taxon>
        <taxon>Tracheophyta</taxon>
        <taxon>Spermatophyta</taxon>
        <taxon>Magnoliopsida</taxon>
        <taxon>eudicotyledons</taxon>
        <taxon>Gunneridae</taxon>
        <taxon>Pentapetalae</taxon>
        <taxon>asterids</taxon>
        <taxon>campanulids</taxon>
        <taxon>Asterales</taxon>
        <taxon>Asteraceae</taxon>
        <taxon>Asteroideae</taxon>
        <taxon>Heliantheae alliance</taxon>
        <taxon>Millerieae</taxon>
        <taxon>Smallanthus</taxon>
    </lineage>
</organism>
<evidence type="ECO:0000313" key="1">
    <source>
        <dbReference type="EMBL" id="KAI3809140.1"/>
    </source>
</evidence>
<dbReference type="EMBL" id="CM042025">
    <property type="protein sequence ID" value="KAI3809140.1"/>
    <property type="molecule type" value="Genomic_DNA"/>
</dbReference>
<protein>
    <submittedName>
        <fullName evidence="1">Uncharacterized protein</fullName>
    </submittedName>
</protein>
<name>A0ACB9INR6_9ASTR</name>
<comment type="caution">
    <text evidence="1">The sequence shown here is derived from an EMBL/GenBank/DDBJ whole genome shotgun (WGS) entry which is preliminary data.</text>
</comment>
<reference evidence="2" key="1">
    <citation type="journal article" date="2022" name="Mol. Ecol. Resour.">
        <title>The genomes of chicory, endive, great burdock and yacon provide insights into Asteraceae palaeo-polyploidization history and plant inulin production.</title>
        <authorList>
            <person name="Fan W."/>
            <person name="Wang S."/>
            <person name="Wang H."/>
            <person name="Wang A."/>
            <person name="Jiang F."/>
            <person name="Liu H."/>
            <person name="Zhao H."/>
            <person name="Xu D."/>
            <person name="Zhang Y."/>
        </authorList>
    </citation>
    <scope>NUCLEOTIDE SEQUENCE [LARGE SCALE GENOMIC DNA]</scope>
    <source>
        <strain evidence="2">cv. Yunnan</strain>
    </source>
</reference>
<sequence length="559" mass="62127">MMNWNTSSDCCNWNGVMCHQSTGDVIGLNLSNGMLQGTIHPNTSLLHLPHLEKLILAFNDFTASKFPNGFGRLSSSLTHLNIATCGFSSQIPTDITHLHKLVSLYLAWNAFDFNLGPHAFNNLFRNFTVLEELSLQGVVISSVLPTYLNISSSLKLLDLRNTGVQGKLPRSVLPTYLNLSSLKSLDLSNTSLVGKLPDNIFNLQHLEQLFLLGNNNLTGPLPEINVLDQGPILQTFRQLTNRTSLDLSYNNFRDDWELDTLLSSLTNLVSLDLSYSGLSVMTNGATRYVNPDFNTLCLASCKIKVFPKSLQAMKNLIFLNLSSNDIHGPIPDWAGEIGGSMLLTWDISNNYITGLPQFQWPTLHNLHLQSNLIQGPFPPSICNLSNLRYWDMSNNKFGGVIPQCVGNIFPSLIILDLGNNWFQGTVPNVFEDFIDLSYNNFQGEIPDIIGSFNNGLNDKIPDTLGNLSEIESLDLSCNQLTREIPQGLTDDGDEEGDSGFTWKAVLLGYGYGALLGLVIGYLMFSSRKPKCFDAIGDTAEHMILNKKDIRKHIYISQRR</sequence>